<dbReference type="EMBL" id="PVNG01000032">
    <property type="protein sequence ID" value="PRX52343.1"/>
    <property type="molecule type" value="Genomic_DNA"/>
</dbReference>
<dbReference type="AlphaFoldDB" id="A0A2T0M557"/>
<dbReference type="Proteomes" id="UP000238312">
    <property type="component" value="Unassembled WGS sequence"/>
</dbReference>
<protein>
    <submittedName>
        <fullName evidence="2">Uncharacterized protein</fullName>
    </submittedName>
</protein>
<accession>A0A2T0M557</accession>
<feature type="region of interest" description="Disordered" evidence="1">
    <location>
        <begin position="129"/>
        <end position="152"/>
    </location>
</feature>
<evidence type="ECO:0000313" key="3">
    <source>
        <dbReference type="Proteomes" id="UP000238312"/>
    </source>
</evidence>
<evidence type="ECO:0000313" key="2">
    <source>
        <dbReference type="EMBL" id="PRX52343.1"/>
    </source>
</evidence>
<organism evidence="2 3">
    <name type="scientific">Nonomuraea fuscirosea</name>
    <dbReference type="NCBI Taxonomy" id="1291556"/>
    <lineage>
        <taxon>Bacteria</taxon>
        <taxon>Bacillati</taxon>
        <taxon>Actinomycetota</taxon>
        <taxon>Actinomycetes</taxon>
        <taxon>Streptosporangiales</taxon>
        <taxon>Streptosporangiaceae</taxon>
        <taxon>Nonomuraea</taxon>
    </lineage>
</organism>
<keyword evidence="3" id="KW-1185">Reference proteome</keyword>
<proteinExistence type="predicted"/>
<name>A0A2T0M557_9ACTN</name>
<comment type="caution">
    <text evidence="2">The sequence shown here is derived from an EMBL/GenBank/DDBJ whole genome shotgun (WGS) entry which is preliminary data.</text>
</comment>
<gene>
    <name evidence="2" type="ORF">B0I32_13293</name>
</gene>
<reference evidence="2 3" key="1">
    <citation type="submission" date="2018-03" db="EMBL/GenBank/DDBJ databases">
        <title>Genomic Encyclopedia of Type Strains, Phase III (KMG-III): the genomes of soil and plant-associated and newly described type strains.</title>
        <authorList>
            <person name="Whitman W."/>
        </authorList>
    </citation>
    <scope>NUCLEOTIDE SEQUENCE [LARGE SCALE GENOMIC DNA]</scope>
    <source>
        <strain evidence="2 3">CGMCC 4.7104</strain>
    </source>
</reference>
<sequence>MDIPPASTPIVCDMTTAPDTPQERLDEYRHLFAEHLIGRERTTQGIRFRLNAEPGVAAWVRDLAAREQACCAFFAFDVAVEGDEVIWDCAVSDDDTARALLEEYYLLPDLAHQSPEALEHHLAAKGLHFTTDPAHPHRHPPAQHPDGSPDGA</sequence>
<dbReference type="RefSeq" id="WP_146178615.1">
    <property type="nucleotide sequence ID" value="NZ_JBFAIB010000005.1"/>
</dbReference>
<dbReference type="OrthoDB" id="8421706at2"/>
<evidence type="ECO:0000256" key="1">
    <source>
        <dbReference type="SAM" id="MobiDB-lite"/>
    </source>
</evidence>